<keyword evidence="2" id="KW-1185">Reference proteome</keyword>
<proteinExistence type="predicted"/>
<dbReference type="EMBL" id="JANBUN010001485">
    <property type="protein sequence ID" value="KAJ2797924.1"/>
    <property type="molecule type" value="Genomic_DNA"/>
</dbReference>
<dbReference type="Proteomes" id="UP001140087">
    <property type="component" value="Unassembled WGS sequence"/>
</dbReference>
<protein>
    <submittedName>
        <fullName evidence="1">U3 snoRNP protein</fullName>
    </submittedName>
</protein>
<evidence type="ECO:0000313" key="2">
    <source>
        <dbReference type="Proteomes" id="UP001140087"/>
    </source>
</evidence>
<reference evidence="1" key="1">
    <citation type="submission" date="2022-07" db="EMBL/GenBank/DDBJ databases">
        <title>Phylogenomic reconstructions and comparative analyses of Kickxellomycotina fungi.</title>
        <authorList>
            <person name="Reynolds N.K."/>
            <person name="Stajich J.E."/>
            <person name="Barry K."/>
            <person name="Grigoriev I.V."/>
            <person name="Crous P."/>
            <person name="Smith M.E."/>
        </authorList>
    </citation>
    <scope>NUCLEOTIDE SEQUENCE</scope>
    <source>
        <strain evidence="1">BCRC 34780</strain>
    </source>
</reference>
<sequence length="477" mass="51087">MATAAVRGQQQPKRSAAQADRSSEPAEQKPEPTDKRPRVESKSQAEADLERLVFGNGDGGIGGYAAGGLDMSDADSGADESSEDGSDQEGEGDAPLFFMDTARDAPAAFVGPSADSAASDGDESGDEGAAGGDAKQAAAWSDDDMQNATVELKAKSRTRKLRVEEEEDQVAGDVYEQRLRQQFAKINPAPKWAAAAAADEAAGKIGHELLSTSASLVARTHSALPATTLNIARVRNANRAAESQAVVQSIQFHPTSAVLLTAGLDKTLRLFEVDGKDNQKIQSIHIKDMPITAAQFVRGGQEVIVSGRRRWYFAVDVERGTVTRVGGIPGLPALKSLEFMRASTAGDRLAFMSNGGQIHLVSARTKQFVHTLPMNGAVRDVAFTADGNYLWSVGLDNEVYQWDLRQNRCLSRWHDPTAFRPTCLGISRDGAYYASGDNAGVVNLYDTRTMRTDGGDSAFYTVRPFKAIDNLTTSILG</sequence>
<accession>A0ACC1KYM7</accession>
<feature type="non-terminal residue" evidence="1">
    <location>
        <position position="477"/>
    </location>
</feature>
<gene>
    <name evidence="1" type="primary">UTP18</name>
    <name evidence="1" type="ORF">H4R21_004130</name>
</gene>
<organism evidence="1 2">
    <name type="scientific">Coemansia helicoidea</name>
    <dbReference type="NCBI Taxonomy" id="1286919"/>
    <lineage>
        <taxon>Eukaryota</taxon>
        <taxon>Fungi</taxon>
        <taxon>Fungi incertae sedis</taxon>
        <taxon>Zoopagomycota</taxon>
        <taxon>Kickxellomycotina</taxon>
        <taxon>Kickxellomycetes</taxon>
        <taxon>Kickxellales</taxon>
        <taxon>Kickxellaceae</taxon>
        <taxon>Coemansia</taxon>
    </lineage>
</organism>
<name>A0ACC1KYM7_9FUNG</name>
<comment type="caution">
    <text evidence="1">The sequence shown here is derived from an EMBL/GenBank/DDBJ whole genome shotgun (WGS) entry which is preliminary data.</text>
</comment>
<evidence type="ECO:0000313" key="1">
    <source>
        <dbReference type="EMBL" id="KAJ2797924.1"/>
    </source>
</evidence>